<evidence type="ECO:0000256" key="1">
    <source>
        <dbReference type="ARBA" id="ARBA00008898"/>
    </source>
</evidence>
<evidence type="ECO:0000259" key="3">
    <source>
        <dbReference type="SMART" id="SM00903"/>
    </source>
</evidence>
<accession>A0ABV8GUK5</accession>
<gene>
    <name evidence="4" type="ORF">ACFOUV_00735</name>
</gene>
<dbReference type="PANTHER" id="PTHR30466">
    <property type="entry name" value="FLAVIN REDUCTASE"/>
    <property type="match status" value="1"/>
</dbReference>
<keyword evidence="2 4" id="KW-0560">Oxidoreductase</keyword>
<dbReference type="Proteomes" id="UP001595772">
    <property type="component" value="Unassembled WGS sequence"/>
</dbReference>
<dbReference type="Pfam" id="PF01613">
    <property type="entry name" value="Flavin_Reduct"/>
    <property type="match status" value="1"/>
</dbReference>
<protein>
    <submittedName>
        <fullName evidence="4">Flavin reductase family protein</fullName>
        <ecNumber evidence="4">1.-.-.-</ecNumber>
    </submittedName>
</protein>
<reference evidence="5" key="1">
    <citation type="journal article" date="2019" name="Int. J. Syst. Evol. Microbiol.">
        <title>The Global Catalogue of Microorganisms (GCM) 10K type strain sequencing project: providing services to taxonomists for standard genome sequencing and annotation.</title>
        <authorList>
            <consortium name="The Broad Institute Genomics Platform"/>
            <consortium name="The Broad Institute Genome Sequencing Center for Infectious Disease"/>
            <person name="Wu L."/>
            <person name="Ma J."/>
        </authorList>
    </citation>
    <scope>NUCLEOTIDE SEQUENCE [LARGE SCALE GENOMIC DNA]</scope>
    <source>
        <strain evidence="5">IBRC-M 10703</strain>
    </source>
</reference>
<dbReference type="PANTHER" id="PTHR30466:SF11">
    <property type="entry name" value="FLAVIN-DEPENDENT MONOOXYGENASE, REDUCTASE SUBUNIT HSAB"/>
    <property type="match status" value="1"/>
</dbReference>
<evidence type="ECO:0000313" key="4">
    <source>
        <dbReference type="EMBL" id="MFC4022337.1"/>
    </source>
</evidence>
<proteinExistence type="inferred from homology"/>
<comment type="caution">
    <text evidence="4">The sequence shown here is derived from an EMBL/GenBank/DDBJ whole genome shotgun (WGS) entry which is preliminary data.</text>
</comment>
<dbReference type="Gene3D" id="2.30.110.10">
    <property type="entry name" value="Electron Transport, Fmn-binding Protein, Chain A"/>
    <property type="match status" value="1"/>
</dbReference>
<evidence type="ECO:0000313" key="5">
    <source>
        <dbReference type="Proteomes" id="UP001595772"/>
    </source>
</evidence>
<dbReference type="SMART" id="SM00903">
    <property type="entry name" value="Flavin_Reduct"/>
    <property type="match status" value="1"/>
</dbReference>
<dbReference type="EMBL" id="JBHSAO010000001">
    <property type="protein sequence ID" value="MFC4022337.1"/>
    <property type="molecule type" value="Genomic_DNA"/>
</dbReference>
<dbReference type="GO" id="GO:0016491">
    <property type="term" value="F:oxidoreductase activity"/>
    <property type="evidence" value="ECO:0007669"/>
    <property type="project" value="UniProtKB-KW"/>
</dbReference>
<evidence type="ECO:0000256" key="2">
    <source>
        <dbReference type="ARBA" id="ARBA00023002"/>
    </source>
</evidence>
<feature type="domain" description="Flavin reductase like" evidence="3">
    <location>
        <begin position="10"/>
        <end position="153"/>
    </location>
</feature>
<dbReference type="InterPro" id="IPR050268">
    <property type="entry name" value="NADH-dep_flavin_reductase"/>
</dbReference>
<dbReference type="InterPro" id="IPR012349">
    <property type="entry name" value="Split_barrel_FMN-bd"/>
</dbReference>
<dbReference type="EC" id="1.-.-.-" evidence="4"/>
<sequence>MDAKEFRNVMGHFASGVTVITTKNEDNFVGLTVNAFSSLSLDPAQILFCIDKGSTSLHAIKNDSPFVVNILQDQQESVCRGFARKGGDKFSGINYSLTNEGIPFLKDNLATIHCTVHEIYEGGDHFIVVGNVGDFSYDDTKNPLLFYGGKFSSISQRSLV</sequence>
<keyword evidence="5" id="KW-1185">Reference proteome</keyword>
<dbReference type="InterPro" id="IPR002563">
    <property type="entry name" value="Flavin_Rdtase-like_dom"/>
</dbReference>
<comment type="similarity">
    <text evidence="1">Belongs to the non-flavoprotein flavin reductase family.</text>
</comment>
<dbReference type="SUPFAM" id="SSF50475">
    <property type="entry name" value="FMN-binding split barrel"/>
    <property type="match status" value="1"/>
</dbReference>
<dbReference type="RefSeq" id="WP_379494854.1">
    <property type="nucleotide sequence ID" value="NZ_JBHSAO010000001.1"/>
</dbReference>
<organism evidence="4 5">
    <name type="scientific">Oceanobacillus longus</name>
    <dbReference type="NCBI Taxonomy" id="930120"/>
    <lineage>
        <taxon>Bacteria</taxon>
        <taxon>Bacillati</taxon>
        <taxon>Bacillota</taxon>
        <taxon>Bacilli</taxon>
        <taxon>Bacillales</taxon>
        <taxon>Bacillaceae</taxon>
        <taxon>Oceanobacillus</taxon>
    </lineage>
</organism>
<name>A0ABV8GUK5_9BACI</name>